<dbReference type="Pfam" id="PF00009">
    <property type="entry name" value="GTP_EFTU"/>
    <property type="match status" value="1"/>
</dbReference>
<dbReference type="PROSITE" id="PS00301">
    <property type="entry name" value="G_TR_1"/>
    <property type="match status" value="1"/>
</dbReference>
<dbReference type="NCBIfam" id="TIGR00231">
    <property type="entry name" value="small_GTP"/>
    <property type="match status" value="1"/>
</dbReference>
<comment type="caution">
    <text evidence="2">The sequence shown here is derived from an EMBL/GenBank/DDBJ whole genome shotgun (WGS) entry which is preliminary data.</text>
</comment>
<dbReference type="PRINTS" id="PR00315">
    <property type="entry name" value="ELONGATNFCT"/>
</dbReference>
<dbReference type="PROSITE" id="PS51722">
    <property type="entry name" value="G_TR_2"/>
    <property type="match status" value="1"/>
</dbReference>
<dbReference type="PANTHER" id="PTHR42908:SF8">
    <property type="entry name" value="TR-TYPE G DOMAIN-CONTAINING PROTEIN"/>
    <property type="match status" value="1"/>
</dbReference>
<accession>A0A8H5LSF2</accession>
<proteinExistence type="predicted"/>
<reference evidence="2 3" key="1">
    <citation type="journal article" date="2020" name="ISME J.">
        <title>Uncovering the hidden diversity of litter-decomposition mechanisms in mushroom-forming fungi.</title>
        <authorList>
            <person name="Floudas D."/>
            <person name="Bentzer J."/>
            <person name="Ahren D."/>
            <person name="Johansson T."/>
            <person name="Persson P."/>
            <person name="Tunlid A."/>
        </authorList>
    </citation>
    <scope>NUCLEOTIDE SEQUENCE [LARGE SCALE GENOMIC DNA]</scope>
    <source>
        <strain evidence="2 3">CBS 291.85</strain>
    </source>
</reference>
<dbReference type="InterPro" id="IPR031157">
    <property type="entry name" value="G_TR_CS"/>
</dbReference>
<evidence type="ECO:0000313" key="3">
    <source>
        <dbReference type="Proteomes" id="UP000559256"/>
    </source>
</evidence>
<dbReference type="InterPro" id="IPR027417">
    <property type="entry name" value="P-loop_NTPase"/>
</dbReference>
<name>A0A8H5LSF2_9AGAR</name>
<dbReference type="SUPFAM" id="SSF52540">
    <property type="entry name" value="P-loop containing nucleoside triphosphate hydrolases"/>
    <property type="match status" value="1"/>
</dbReference>
<keyword evidence="3" id="KW-1185">Reference proteome</keyword>
<dbReference type="GO" id="GO:0005525">
    <property type="term" value="F:GTP binding"/>
    <property type="evidence" value="ECO:0007669"/>
    <property type="project" value="InterPro"/>
</dbReference>
<dbReference type="PANTHER" id="PTHR42908">
    <property type="entry name" value="TRANSLATION ELONGATION FACTOR-RELATED"/>
    <property type="match status" value="1"/>
</dbReference>
<gene>
    <name evidence="2" type="ORF">D9758_009874</name>
</gene>
<evidence type="ECO:0000259" key="1">
    <source>
        <dbReference type="PROSITE" id="PS51722"/>
    </source>
</evidence>
<organism evidence="2 3">
    <name type="scientific">Tetrapyrgos nigripes</name>
    <dbReference type="NCBI Taxonomy" id="182062"/>
    <lineage>
        <taxon>Eukaryota</taxon>
        <taxon>Fungi</taxon>
        <taxon>Dikarya</taxon>
        <taxon>Basidiomycota</taxon>
        <taxon>Agaricomycotina</taxon>
        <taxon>Agaricomycetes</taxon>
        <taxon>Agaricomycetidae</taxon>
        <taxon>Agaricales</taxon>
        <taxon>Marasmiineae</taxon>
        <taxon>Marasmiaceae</taxon>
        <taxon>Tetrapyrgos</taxon>
    </lineage>
</organism>
<dbReference type="GO" id="GO:1990904">
    <property type="term" value="C:ribonucleoprotein complex"/>
    <property type="evidence" value="ECO:0007669"/>
    <property type="project" value="TreeGrafter"/>
</dbReference>
<dbReference type="InterPro" id="IPR005225">
    <property type="entry name" value="Small_GTP-bd"/>
</dbReference>
<protein>
    <recommendedName>
        <fullName evidence="1">Tr-type G domain-containing protein</fullName>
    </recommendedName>
</protein>
<dbReference type="GO" id="GO:0005829">
    <property type="term" value="C:cytosol"/>
    <property type="evidence" value="ECO:0007669"/>
    <property type="project" value="TreeGrafter"/>
</dbReference>
<evidence type="ECO:0000313" key="2">
    <source>
        <dbReference type="EMBL" id="KAF5367689.1"/>
    </source>
</evidence>
<dbReference type="GO" id="GO:0003924">
    <property type="term" value="F:GTPase activity"/>
    <property type="evidence" value="ECO:0007669"/>
    <property type="project" value="InterPro"/>
</dbReference>
<dbReference type="AlphaFoldDB" id="A0A8H5LSF2"/>
<feature type="domain" description="Tr-type G" evidence="1">
    <location>
        <begin position="85"/>
        <end position="271"/>
    </location>
</feature>
<dbReference type="Gene3D" id="3.40.50.300">
    <property type="entry name" value="P-loop containing nucleotide triphosphate hydrolases"/>
    <property type="match status" value="1"/>
</dbReference>
<dbReference type="EMBL" id="JAACJM010000018">
    <property type="protein sequence ID" value="KAF5367689.1"/>
    <property type="molecule type" value="Genomic_DNA"/>
</dbReference>
<dbReference type="Proteomes" id="UP000559256">
    <property type="component" value="Unassembled WGS sequence"/>
</dbReference>
<dbReference type="InterPro" id="IPR000795">
    <property type="entry name" value="T_Tr_GTP-bd_dom"/>
</dbReference>
<dbReference type="OrthoDB" id="3067283at2759"/>
<sequence>MLYLNFIKMFRIEDQVRVDPSDMSISPQLVLGSLDTYFEIVVGGLTKFDSGTMDEETLTLTTSTLVIIHDDDDDVFLLFLIPPPQQQRRKCSAKDNRPWQTTLIDRLLRQSGTLKRLSLQEQLQLTPAASASSASDPGEAVTCLDNGFITRVMDSNDLEKERGITILSKCMSIMCKGTQINIVDTPGHADFGGEVEQIMSMVNTVALVVDATEGLMTQTCFVLSKALERGLKPVVVLNKADRPPSWPAQVKSNLFATLGATGEQMVYGGGV</sequence>